<keyword evidence="1" id="KW-0472">Membrane</keyword>
<dbReference type="RefSeq" id="WP_078318376.1">
    <property type="nucleotide sequence ID" value="NZ_MUYV01000011.1"/>
</dbReference>
<accession>A0A1T0CNY8</accession>
<protein>
    <recommendedName>
        <fullName evidence="1">Putative membrane protein insertion efficiency factor</fullName>
    </recommendedName>
</protein>
<evidence type="ECO:0000256" key="1">
    <source>
        <dbReference type="HAMAP-Rule" id="MF_00386"/>
    </source>
</evidence>
<comment type="subcellular location">
    <subcellularLocation>
        <location evidence="1">Cell membrane</location>
        <topology evidence="1">Peripheral membrane protein</topology>
        <orientation evidence="1">Cytoplasmic side</orientation>
    </subcellularLocation>
</comment>
<dbReference type="STRING" id="573983.B0681_08910"/>
<reference evidence="2 3" key="1">
    <citation type="submission" date="2017-02" db="EMBL/GenBank/DDBJ databases">
        <title>Draft genome sequence of Moraxella porci CCUG 54912T type strain.</title>
        <authorList>
            <person name="Salva-Serra F."/>
            <person name="Engstrom-Jakobsson H."/>
            <person name="Thorell K."/>
            <person name="Jaen-Luchoro D."/>
            <person name="Gonzales-Siles L."/>
            <person name="Karlsson R."/>
            <person name="Yazdan S."/>
            <person name="Boulund F."/>
            <person name="Johnning A."/>
            <person name="Engstrand L."/>
            <person name="Kristiansson E."/>
            <person name="Moore E."/>
        </authorList>
    </citation>
    <scope>NUCLEOTIDE SEQUENCE [LARGE SCALE GENOMIC DNA]</scope>
    <source>
        <strain evidence="2 3">CCUG 54912</strain>
    </source>
</reference>
<dbReference type="Proteomes" id="UP000190683">
    <property type="component" value="Unassembled WGS sequence"/>
</dbReference>
<dbReference type="InterPro" id="IPR002696">
    <property type="entry name" value="Membr_insert_effic_factor_YidD"/>
</dbReference>
<gene>
    <name evidence="2" type="ORF">B0681_08910</name>
</gene>
<keyword evidence="3" id="KW-1185">Reference proteome</keyword>
<comment type="function">
    <text evidence="1">Could be involved in insertion of integral membrane proteins into the membrane.</text>
</comment>
<dbReference type="PANTHER" id="PTHR33383:SF1">
    <property type="entry name" value="MEMBRANE PROTEIN INSERTION EFFICIENCY FACTOR-RELATED"/>
    <property type="match status" value="1"/>
</dbReference>
<dbReference type="PANTHER" id="PTHR33383">
    <property type="entry name" value="MEMBRANE PROTEIN INSERTION EFFICIENCY FACTOR-RELATED"/>
    <property type="match status" value="1"/>
</dbReference>
<dbReference type="AlphaFoldDB" id="A0A1T0CNY8"/>
<evidence type="ECO:0000313" key="2">
    <source>
        <dbReference type="EMBL" id="OOS24062.1"/>
    </source>
</evidence>
<comment type="similarity">
    <text evidence="1">Belongs to the UPF0161 family.</text>
</comment>
<dbReference type="EMBL" id="MUYV01000011">
    <property type="protein sequence ID" value="OOS24062.1"/>
    <property type="molecule type" value="Genomic_DNA"/>
</dbReference>
<comment type="caution">
    <text evidence="2">The sequence shown here is derived from an EMBL/GenBank/DDBJ whole genome shotgun (WGS) entry which is preliminary data.</text>
</comment>
<name>A0A1T0CNY8_9GAMM</name>
<dbReference type="SMART" id="SM01234">
    <property type="entry name" value="Haemolytic"/>
    <property type="match status" value="1"/>
</dbReference>
<dbReference type="NCBIfam" id="TIGR00278">
    <property type="entry name" value="membrane protein insertion efficiency factor YidD"/>
    <property type="match status" value="1"/>
</dbReference>
<organism evidence="2 3">
    <name type="scientific">Moraxella porci DSM 25326</name>
    <dbReference type="NCBI Taxonomy" id="573983"/>
    <lineage>
        <taxon>Bacteria</taxon>
        <taxon>Pseudomonadati</taxon>
        <taxon>Pseudomonadota</taxon>
        <taxon>Gammaproteobacteria</taxon>
        <taxon>Moraxellales</taxon>
        <taxon>Moraxellaceae</taxon>
        <taxon>Moraxella</taxon>
    </lineage>
</organism>
<dbReference type="HAMAP" id="MF_00386">
    <property type="entry name" value="UPF0161_YidD"/>
    <property type="match status" value="1"/>
</dbReference>
<evidence type="ECO:0000313" key="3">
    <source>
        <dbReference type="Proteomes" id="UP000190683"/>
    </source>
</evidence>
<dbReference type="Pfam" id="PF01809">
    <property type="entry name" value="YidD"/>
    <property type="match status" value="1"/>
</dbReference>
<dbReference type="GO" id="GO:0005886">
    <property type="term" value="C:plasma membrane"/>
    <property type="evidence" value="ECO:0007669"/>
    <property type="project" value="UniProtKB-SubCell"/>
</dbReference>
<keyword evidence="1" id="KW-1003">Cell membrane</keyword>
<sequence>MIKNLLLWMIGCYRRHLSPMMAPRCRFYPTCSSYGRQALLWHGAAKGTWLTLGRIARCHPWGGSGVDFVPLPLDRYQYLPACHHWQLVYQDRLTYAYRLNLWMNKAKD</sequence>
<proteinExistence type="inferred from homology"/>